<evidence type="ECO:0000256" key="1">
    <source>
        <dbReference type="SAM" id="MobiDB-lite"/>
    </source>
</evidence>
<evidence type="ECO:0000313" key="2">
    <source>
        <dbReference type="EMBL" id="JAG39409.1"/>
    </source>
</evidence>
<feature type="non-terminal residue" evidence="2">
    <location>
        <position position="697"/>
    </location>
</feature>
<protein>
    <submittedName>
        <fullName evidence="2">Uncharacterized protein</fullName>
    </submittedName>
</protein>
<dbReference type="PANTHER" id="PTHR47331">
    <property type="entry name" value="PHD-TYPE DOMAIN-CONTAINING PROTEIN"/>
    <property type="match status" value="1"/>
</dbReference>
<dbReference type="InterPro" id="IPR005312">
    <property type="entry name" value="DUF1759"/>
</dbReference>
<proteinExistence type="predicted"/>
<gene>
    <name evidence="2" type="ORF">CM83_31007</name>
</gene>
<dbReference type="EMBL" id="GBHO01004195">
    <property type="protein sequence ID" value="JAG39409.1"/>
    <property type="molecule type" value="Transcribed_RNA"/>
</dbReference>
<sequence>CNDLSRLRDKFEAIQDKIMCLNFQLDESLWLPVDSVAQSFNDIYYKIKKIERDVIGHMHPVAPSKTEMSLPKIEVPVWDGDLETFHNFWSMFNTIVHESKFSDVIKMAYLKRSLIGSPLKLIQNLSNDNYFDAYNLISDRYGNLRNLAAFYVDKMLNFSPLSGSSLKDLQSFLDVFSTTCTAYNNLALDDHKDFVLFQCAFRALPSNVRVLFERSLSAGGSVPTFQELVDFVEHQCKIEELSKRSNPTKTSVPTHKTPSKLSRNPQSLLVTPESTEGKVVSTSSSPSLSTSNSSISTSKSSQNKCAFCGLSHSLYGCEKYNKISINDKYEWLKKQNRCFRCLGTHNRLRCASKGKCSECKSVSHHSSLHRSDYNSNNKTVGLSSDKNNNTTRPSGSRNSDNDHSSHTPHSQALLTGSSVTRTNQVVLLGTAQALIRNKWGKFEPVRLVIDGGSQICLISSECAQRLALPVFHKETNIDGALSSNLGTSKGVVSCTLTPHVNNPSIVLTTEAVVVRRVCADLPTVSLSPEVFNRFSHLNLADRSFCETNRIDFLLGASLFTQIFNGDRCTIIPGKPAAFDTIFGWVIMGEIHDPSPPVDPPQISLLTWESNLDETLQRFWRSEEVYSPTQSDPLHRYAEDHFVSTHSRRPDGSYQVRLPFKPDVEPEFSNTDVNARRRWVNLEKRLGKNPQFNALYRS</sequence>
<name>A0A0A9Z4K8_LYGHE</name>
<feature type="compositionally biased region" description="Polar residues" evidence="1">
    <location>
        <begin position="244"/>
        <end position="274"/>
    </location>
</feature>
<feature type="region of interest" description="Disordered" evidence="1">
    <location>
        <begin position="243"/>
        <end position="300"/>
    </location>
</feature>
<feature type="region of interest" description="Disordered" evidence="1">
    <location>
        <begin position="367"/>
        <end position="415"/>
    </location>
</feature>
<accession>A0A0A9Z4K8</accession>
<reference evidence="2" key="2">
    <citation type="submission" date="2014-07" db="EMBL/GenBank/DDBJ databases">
        <authorList>
            <person name="Hull J."/>
        </authorList>
    </citation>
    <scope>NUCLEOTIDE SEQUENCE</scope>
</reference>
<reference evidence="2" key="1">
    <citation type="journal article" date="2014" name="PLoS ONE">
        <title>Transcriptome-Based Identification of ABC Transporters in the Western Tarnished Plant Bug Lygus hesperus.</title>
        <authorList>
            <person name="Hull J.J."/>
            <person name="Chaney K."/>
            <person name="Geib S.M."/>
            <person name="Fabrick J.A."/>
            <person name="Brent C.S."/>
            <person name="Walsh D."/>
            <person name="Lavine L.C."/>
        </authorList>
    </citation>
    <scope>NUCLEOTIDE SEQUENCE</scope>
</reference>
<organism evidence="2">
    <name type="scientific">Lygus hesperus</name>
    <name type="common">Western plant bug</name>
    <dbReference type="NCBI Taxonomy" id="30085"/>
    <lineage>
        <taxon>Eukaryota</taxon>
        <taxon>Metazoa</taxon>
        <taxon>Ecdysozoa</taxon>
        <taxon>Arthropoda</taxon>
        <taxon>Hexapoda</taxon>
        <taxon>Insecta</taxon>
        <taxon>Pterygota</taxon>
        <taxon>Neoptera</taxon>
        <taxon>Paraneoptera</taxon>
        <taxon>Hemiptera</taxon>
        <taxon>Heteroptera</taxon>
        <taxon>Panheteroptera</taxon>
        <taxon>Cimicomorpha</taxon>
        <taxon>Miridae</taxon>
        <taxon>Mirini</taxon>
        <taxon>Lygus</taxon>
    </lineage>
</organism>
<dbReference type="AlphaFoldDB" id="A0A0A9Z4K8"/>
<feature type="compositionally biased region" description="Polar residues" evidence="1">
    <location>
        <begin position="373"/>
        <end position="398"/>
    </location>
</feature>
<feature type="non-terminal residue" evidence="2">
    <location>
        <position position="1"/>
    </location>
</feature>
<feature type="compositionally biased region" description="Low complexity" evidence="1">
    <location>
        <begin position="281"/>
        <end position="300"/>
    </location>
</feature>
<dbReference type="Pfam" id="PF03564">
    <property type="entry name" value="DUF1759"/>
    <property type="match status" value="1"/>
</dbReference>